<dbReference type="SUPFAM" id="SSF47413">
    <property type="entry name" value="lambda repressor-like DNA-binding domains"/>
    <property type="match status" value="1"/>
</dbReference>
<comment type="caution">
    <text evidence="3">The sequence shown here is derived from an EMBL/GenBank/DDBJ whole genome shotgun (WGS) entry which is preliminary data.</text>
</comment>
<organism evidence="3 5">
    <name type="scientific">Enterococcus avium ATCC 14025</name>
    <dbReference type="NCBI Taxonomy" id="1140002"/>
    <lineage>
        <taxon>Bacteria</taxon>
        <taxon>Bacillati</taxon>
        <taxon>Bacillota</taxon>
        <taxon>Bacilli</taxon>
        <taxon>Lactobacillales</taxon>
        <taxon>Enterococcaceae</taxon>
        <taxon>Enterococcus</taxon>
    </lineage>
</organism>
<feature type="domain" description="HTH cro/C1-type" evidence="1">
    <location>
        <begin position="6"/>
        <end position="61"/>
    </location>
</feature>
<evidence type="ECO:0000313" key="5">
    <source>
        <dbReference type="Proteomes" id="UP000014107"/>
    </source>
</evidence>
<dbReference type="AlphaFoldDB" id="A0AAV3J4Q2"/>
<dbReference type="Proteomes" id="UP000014107">
    <property type="component" value="Unassembled WGS sequence"/>
</dbReference>
<dbReference type="Gene3D" id="1.10.260.40">
    <property type="entry name" value="lambda repressor-like DNA-binding domains"/>
    <property type="match status" value="1"/>
</dbReference>
<dbReference type="RefSeq" id="WP_016177976.1">
    <property type="nucleotide sequence ID" value="NZ_KE136357.1"/>
</dbReference>
<dbReference type="InterPro" id="IPR010982">
    <property type="entry name" value="Lambda_DNA-bd_dom_sf"/>
</dbReference>
<dbReference type="EMBL" id="ASWL01000002">
    <property type="protein sequence ID" value="EOU23947.1"/>
    <property type="molecule type" value="Genomic_DNA"/>
</dbReference>
<dbReference type="EMBL" id="AHYV01000002">
    <property type="protein sequence ID" value="EOT51867.1"/>
    <property type="molecule type" value="Genomic_DNA"/>
</dbReference>
<evidence type="ECO:0000313" key="4">
    <source>
        <dbReference type="Proteomes" id="UP000014104"/>
    </source>
</evidence>
<evidence type="ECO:0000313" key="3">
    <source>
        <dbReference type="EMBL" id="EOU23947.1"/>
    </source>
</evidence>
<accession>A0AAV3J4Q2</accession>
<dbReference type="Pfam" id="PF13443">
    <property type="entry name" value="HTH_26"/>
    <property type="match status" value="1"/>
</dbReference>
<dbReference type="InterPro" id="IPR001387">
    <property type="entry name" value="Cro/C1-type_HTH"/>
</dbReference>
<dbReference type="GO" id="GO:0003677">
    <property type="term" value="F:DNA binding"/>
    <property type="evidence" value="ECO:0007669"/>
    <property type="project" value="InterPro"/>
</dbReference>
<dbReference type="PROSITE" id="PS50943">
    <property type="entry name" value="HTH_CROC1"/>
    <property type="match status" value="1"/>
</dbReference>
<gene>
    <name evidence="3" type="ORF">I570_01813</name>
    <name evidence="2" type="ORF">OMU_00070</name>
</gene>
<dbReference type="SMART" id="SM00530">
    <property type="entry name" value="HTH_XRE"/>
    <property type="match status" value="1"/>
</dbReference>
<sequence>MYKNHLKEIIQTQKISQSWLAEQVGITRQGLRDIMNDPFRNVSINVVTRLMEVLNVSFSELGEVYKFSEYLNEQIIDRCFDEKNLEILSSLVKESTGLRLHFGPYSDNQKLNFHADRRSKKDFSGNVRINVTLEGLTFEIVDFDFYNLQQSIDINYFLSIFSKLIDAFEVYAQKIGFNLIVFHVESYFNRIVKTQYPYANLDSSLLRRKLEISKYTSSENELVKLVLLMERGFTTKKRTSENHTLMYSKLINNSVLSPEKIELSYKEPRIYS</sequence>
<dbReference type="CDD" id="cd00093">
    <property type="entry name" value="HTH_XRE"/>
    <property type="match status" value="1"/>
</dbReference>
<keyword evidence="4" id="KW-1185">Reference proteome</keyword>
<reference evidence="3 5" key="2">
    <citation type="submission" date="2013-03" db="EMBL/GenBank/DDBJ databases">
        <title>The Genome Sequence of Enterococcus avium ATCC_14025 (PacBio/Illumina hybrid assembly).</title>
        <authorList>
            <consortium name="The Broad Institute Genomics Platform"/>
            <consortium name="The Broad Institute Genome Sequencing Center for Infectious Disease"/>
            <person name="Earl A."/>
            <person name="Russ C."/>
            <person name="Gilmore M."/>
            <person name="Surin D."/>
            <person name="Walker B."/>
            <person name="Young S."/>
            <person name="Zeng Q."/>
            <person name="Gargeya S."/>
            <person name="Fitzgerald M."/>
            <person name="Haas B."/>
            <person name="Abouelleil A."/>
            <person name="Allen A.W."/>
            <person name="Alvarado L."/>
            <person name="Arachchi H.M."/>
            <person name="Berlin A.M."/>
            <person name="Chapman S.B."/>
            <person name="Gainer-Dewar J."/>
            <person name="Goldberg J."/>
            <person name="Griggs A."/>
            <person name="Gujja S."/>
            <person name="Hansen M."/>
            <person name="Howarth C."/>
            <person name="Imamovic A."/>
            <person name="Ireland A."/>
            <person name="Larimer J."/>
            <person name="McCowan C."/>
            <person name="Murphy C."/>
            <person name="Pearson M."/>
            <person name="Poon T.W."/>
            <person name="Priest M."/>
            <person name="Roberts A."/>
            <person name="Saif S."/>
            <person name="Shea T."/>
            <person name="Sisk P."/>
            <person name="Sykes S."/>
            <person name="Wortman J."/>
            <person name="Nusbaum C."/>
            <person name="Birren B."/>
        </authorList>
    </citation>
    <scope>NUCLEOTIDE SEQUENCE [LARGE SCALE GENOMIC DNA]</scope>
    <source>
        <strain evidence="3 5">ATCC 14025</strain>
    </source>
</reference>
<dbReference type="Proteomes" id="UP000014104">
    <property type="component" value="Unassembled WGS sequence"/>
</dbReference>
<reference evidence="2 4" key="1">
    <citation type="submission" date="2013-03" db="EMBL/GenBank/DDBJ databases">
        <title>The Genome Sequence of Enterococcus avium ATCC_14025 (Illumina only assembly).</title>
        <authorList>
            <consortium name="The Broad Institute Genomics Platform"/>
            <consortium name="The Broad Institute Genome Sequencing Center for Infectious Disease"/>
            <person name="Earl A."/>
            <person name="Russ C."/>
            <person name="Gilmore M."/>
            <person name="Surin D."/>
            <person name="Walker B."/>
            <person name="Young S."/>
            <person name="Zeng Q."/>
            <person name="Gargeya S."/>
            <person name="Fitzgerald M."/>
            <person name="Haas B."/>
            <person name="Abouelleil A."/>
            <person name="Allen A.W."/>
            <person name="Alvarado L."/>
            <person name="Arachchi H.M."/>
            <person name="Berlin A.M."/>
            <person name="Chapman S.B."/>
            <person name="Gainer-Dewar J."/>
            <person name="Goldberg J."/>
            <person name="Griggs A."/>
            <person name="Gujja S."/>
            <person name="Hansen M."/>
            <person name="Howarth C."/>
            <person name="Imamovic A."/>
            <person name="Ireland A."/>
            <person name="Larimer J."/>
            <person name="McCowan C."/>
            <person name="Murphy C."/>
            <person name="Pearson M."/>
            <person name="Poon T.W."/>
            <person name="Priest M."/>
            <person name="Roberts A."/>
            <person name="Saif S."/>
            <person name="Shea T."/>
            <person name="Sisk P."/>
            <person name="Sykes S."/>
            <person name="Wortman J."/>
            <person name="Nusbaum C."/>
            <person name="Birren B."/>
        </authorList>
    </citation>
    <scope>NUCLEOTIDE SEQUENCE [LARGE SCALE GENOMIC DNA]</scope>
    <source>
        <strain evidence="2 4">ATCC 14025</strain>
    </source>
</reference>
<evidence type="ECO:0000259" key="1">
    <source>
        <dbReference type="PROSITE" id="PS50943"/>
    </source>
</evidence>
<proteinExistence type="predicted"/>
<protein>
    <recommendedName>
        <fullName evidence="1">HTH cro/C1-type domain-containing protein</fullName>
    </recommendedName>
</protein>
<evidence type="ECO:0000313" key="2">
    <source>
        <dbReference type="EMBL" id="EOT51867.1"/>
    </source>
</evidence>
<name>A0AAV3J4Q2_ENTAV</name>